<evidence type="ECO:0000256" key="5">
    <source>
        <dbReference type="HAMAP-Rule" id="MF_01178"/>
    </source>
</evidence>
<accession>A0AB36K2U5</accession>
<evidence type="ECO:0000256" key="3">
    <source>
        <dbReference type="ARBA" id="ARBA00023159"/>
    </source>
</evidence>
<evidence type="ECO:0000256" key="4">
    <source>
        <dbReference type="ARBA" id="ARBA00023163"/>
    </source>
</evidence>
<gene>
    <name evidence="5" type="primary">crl</name>
    <name evidence="6" type="ORF">BZG00_02315</name>
</gene>
<evidence type="ECO:0000313" key="6">
    <source>
        <dbReference type="EMBL" id="OOE41234.1"/>
    </source>
</evidence>
<keyword evidence="2 5" id="KW-0805">Transcription regulation</keyword>
<dbReference type="NCBIfam" id="NF008217">
    <property type="entry name" value="PRK10984.1"/>
    <property type="match status" value="1"/>
</dbReference>
<sequence>MSEQLPLSYGRLKTRFTALGPYFREGKSDTERYFFDSLSVCVDAKKDPDAREFWGWWLELTPHFEGFEYRYGFGLYDKKGDWVAKSIPREAQAAVDKTLTHFYDKLCALLEDELNLALSPSQALTEPELACSE</sequence>
<dbReference type="GO" id="GO:0005737">
    <property type="term" value="C:cytoplasm"/>
    <property type="evidence" value="ECO:0007669"/>
    <property type="project" value="UniProtKB-SubCell"/>
</dbReference>
<keyword evidence="7" id="KW-1185">Reference proteome</keyword>
<dbReference type="HAMAP" id="MF_01178">
    <property type="entry name" value="Crl"/>
    <property type="match status" value="1"/>
</dbReference>
<dbReference type="Proteomes" id="UP000189021">
    <property type="component" value="Unassembled WGS sequence"/>
</dbReference>
<keyword evidence="4 5" id="KW-0804">Transcription</keyword>
<dbReference type="Pfam" id="PF07417">
    <property type="entry name" value="Crl"/>
    <property type="match status" value="1"/>
</dbReference>
<comment type="function">
    <text evidence="5">Binds to the sigma-S subunit of RNA polymerase, activating expression of sigma-S-regulated genes. Stimulates RNA polymerase holoenzyme formation and may bind to several other sigma factors, such as sigma-70 and sigma-32.</text>
</comment>
<organism evidence="6 7">
    <name type="scientific">Salinivibrio kushneri</name>
    <dbReference type="NCBI Taxonomy" id="1908198"/>
    <lineage>
        <taxon>Bacteria</taxon>
        <taxon>Pseudomonadati</taxon>
        <taxon>Pseudomonadota</taxon>
        <taxon>Gammaproteobacteria</taxon>
        <taxon>Vibrionales</taxon>
        <taxon>Vibrionaceae</taxon>
        <taxon>Salinivibrio</taxon>
    </lineage>
</organism>
<name>A0AB36K2U5_9GAMM</name>
<evidence type="ECO:0000256" key="1">
    <source>
        <dbReference type="ARBA" id="ARBA00022490"/>
    </source>
</evidence>
<comment type="caution">
    <text evidence="6">The sequence shown here is derived from an EMBL/GenBank/DDBJ whole genome shotgun (WGS) entry which is preliminary data.</text>
</comment>
<reference evidence="6 7" key="1">
    <citation type="journal article" date="2017" name="Genome Announc.">
        <title>Draft Genome Sequences of Salinivibrio proteolyticus, Salinivibrio sharmensis, Salinivibrio siamensis, Salinivibrio costicola subsp. alcaliphilus, Salinivibrio costicola subsp. vallismortis, and 29 New Isolates Belonging to the Genus Salinivibrio.</title>
        <authorList>
            <person name="Lopez-Hermoso C."/>
            <person name="de la Haba R.R."/>
            <person name="Sanchez-Porro C."/>
            <person name="Bayliss S.C."/>
            <person name="Feil E.J."/>
            <person name="Ventosa A."/>
        </authorList>
    </citation>
    <scope>NUCLEOTIDE SEQUENCE [LARGE SCALE GENOMIC DNA]</scope>
    <source>
        <strain evidence="6 7">AL184</strain>
    </source>
</reference>
<dbReference type="InterPro" id="IPR009986">
    <property type="entry name" value="Tscrpt_reg_Crl"/>
</dbReference>
<dbReference type="AlphaFoldDB" id="A0AB36K2U5"/>
<dbReference type="RefSeq" id="WP_069361133.1">
    <property type="nucleotide sequence ID" value="NZ_CP040021.1"/>
</dbReference>
<comment type="similarity">
    <text evidence="5">Belongs to the Crl family.</text>
</comment>
<evidence type="ECO:0000313" key="7">
    <source>
        <dbReference type="Proteomes" id="UP000189021"/>
    </source>
</evidence>
<keyword evidence="3 5" id="KW-0010">Activator</keyword>
<dbReference type="Gene3D" id="3.30.310.230">
    <property type="entry name" value="Sigma factor-binding protein Crl monomer"/>
    <property type="match status" value="1"/>
</dbReference>
<proteinExistence type="inferred from homology"/>
<evidence type="ECO:0000256" key="2">
    <source>
        <dbReference type="ARBA" id="ARBA00023015"/>
    </source>
</evidence>
<dbReference type="EMBL" id="MUEK01000002">
    <property type="protein sequence ID" value="OOE41234.1"/>
    <property type="molecule type" value="Genomic_DNA"/>
</dbReference>
<protein>
    <recommendedName>
        <fullName evidence="5">Sigma factor-binding protein Crl</fullName>
    </recommendedName>
</protein>
<dbReference type="GO" id="GO:0045893">
    <property type="term" value="P:positive regulation of DNA-templated transcription"/>
    <property type="evidence" value="ECO:0007669"/>
    <property type="project" value="UniProtKB-UniRule"/>
</dbReference>
<dbReference type="InterPro" id="IPR038208">
    <property type="entry name" value="Tscrpt_reg_Crl_sf"/>
</dbReference>
<comment type="subcellular location">
    <subcellularLocation>
        <location evidence="5">Cytoplasm</location>
    </subcellularLocation>
</comment>
<keyword evidence="1 5" id="KW-0963">Cytoplasm</keyword>
<feature type="region of interest" description="Essential for activity" evidence="5">
    <location>
        <begin position="99"/>
        <end position="122"/>
    </location>
</feature>